<dbReference type="Proteomes" id="UP001642540">
    <property type="component" value="Unassembled WGS sequence"/>
</dbReference>
<protein>
    <submittedName>
        <fullName evidence="1">Uncharacterized protein</fullName>
    </submittedName>
</protein>
<sequence>MSFLLLHNVYIHITFPFESVKHSFTFSLFKFLQVKKASTRVSQKPYFNNERVRWLHKSFSICGLGKKLEWVGDTDHVFGFVREAKPLFGLKPPSFTALTPDPVVGRAFLNSEQHLLSNPVATLLLSTSLLILQ</sequence>
<keyword evidence="2" id="KW-1185">Reference proteome</keyword>
<evidence type="ECO:0000313" key="2">
    <source>
        <dbReference type="Proteomes" id="UP001642540"/>
    </source>
</evidence>
<accession>A0ABP1QAK7</accession>
<dbReference type="EMBL" id="CAXLJM020000027">
    <property type="protein sequence ID" value="CAL8096016.1"/>
    <property type="molecule type" value="Genomic_DNA"/>
</dbReference>
<comment type="caution">
    <text evidence="1">The sequence shown here is derived from an EMBL/GenBank/DDBJ whole genome shotgun (WGS) entry which is preliminary data.</text>
</comment>
<evidence type="ECO:0000313" key="1">
    <source>
        <dbReference type="EMBL" id="CAL8096016.1"/>
    </source>
</evidence>
<organism evidence="1 2">
    <name type="scientific">Orchesella dallaii</name>
    <dbReference type="NCBI Taxonomy" id="48710"/>
    <lineage>
        <taxon>Eukaryota</taxon>
        <taxon>Metazoa</taxon>
        <taxon>Ecdysozoa</taxon>
        <taxon>Arthropoda</taxon>
        <taxon>Hexapoda</taxon>
        <taxon>Collembola</taxon>
        <taxon>Entomobryomorpha</taxon>
        <taxon>Entomobryoidea</taxon>
        <taxon>Orchesellidae</taxon>
        <taxon>Orchesellinae</taxon>
        <taxon>Orchesella</taxon>
    </lineage>
</organism>
<reference evidence="1 2" key="1">
    <citation type="submission" date="2024-08" db="EMBL/GenBank/DDBJ databases">
        <authorList>
            <person name="Cucini C."/>
            <person name="Frati F."/>
        </authorList>
    </citation>
    <scope>NUCLEOTIDE SEQUENCE [LARGE SCALE GENOMIC DNA]</scope>
</reference>
<proteinExistence type="predicted"/>
<name>A0ABP1QAK7_9HEXA</name>
<gene>
    <name evidence="1" type="ORF">ODALV1_LOCUS9240</name>
</gene>